<gene>
    <name evidence="2" type="ORF">OUZ56_004596</name>
</gene>
<evidence type="ECO:0000256" key="1">
    <source>
        <dbReference type="SAM" id="MobiDB-lite"/>
    </source>
</evidence>
<sequence>MVSAATAAPIEEEEEEEEEKKRKRQFSWEYHAPTSFETQRPGPHHRLDKLKRSHSSPGQENVRECGREAMVIWMMDTPVLLVLGRLNYRRFAT</sequence>
<name>A0ABQ9YQ93_9CRUS</name>
<reference evidence="2 3" key="1">
    <citation type="journal article" date="2023" name="Nucleic Acids Res.">
        <title>The hologenome of Daphnia magna reveals possible DNA methylation and microbiome-mediated evolution of the host genome.</title>
        <authorList>
            <person name="Chaturvedi A."/>
            <person name="Li X."/>
            <person name="Dhandapani V."/>
            <person name="Marshall H."/>
            <person name="Kissane S."/>
            <person name="Cuenca-Cambronero M."/>
            <person name="Asole G."/>
            <person name="Calvet F."/>
            <person name="Ruiz-Romero M."/>
            <person name="Marangio P."/>
            <person name="Guigo R."/>
            <person name="Rago D."/>
            <person name="Mirbahai L."/>
            <person name="Eastwood N."/>
            <person name="Colbourne J.K."/>
            <person name="Zhou J."/>
            <person name="Mallon E."/>
            <person name="Orsini L."/>
        </authorList>
    </citation>
    <scope>NUCLEOTIDE SEQUENCE [LARGE SCALE GENOMIC DNA]</scope>
    <source>
        <strain evidence="2">LRV0_1</strain>
    </source>
</reference>
<evidence type="ECO:0000313" key="2">
    <source>
        <dbReference type="EMBL" id="KAK4002794.1"/>
    </source>
</evidence>
<keyword evidence="3" id="KW-1185">Reference proteome</keyword>
<accession>A0ABQ9YQ93</accession>
<comment type="caution">
    <text evidence="2">The sequence shown here is derived from an EMBL/GenBank/DDBJ whole genome shotgun (WGS) entry which is preliminary data.</text>
</comment>
<proteinExistence type="predicted"/>
<evidence type="ECO:0000313" key="3">
    <source>
        <dbReference type="Proteomes" id="UP001234178"/>
    </source>
</evidence>
<protein>
    <submittedName>
        <fullName evidence="2">Uncharacterized protein</fullName>
    </submittedName>
</protein>
<dbReference type="Proteomes" id="UP001234178">
    <property type="component" value="Unassembled WGS sequence"/>
</dbReference>
<feature type="compositionally biased region" description="Basic residues" evidence="1">
    <location>
        <begin position="42"/>
        <end position="54"/>
    </location>
</feature>
<dbReference type="EMBL" id="JAOYFB010000001">
    <property type="protein sequence ID" value="KAK4002794.1"/>
    <property type="molecule type" value="Genomic_DNA"/>
</dbReference>
<feature type="region of interest" description="Disordered" evidence="1">
    <location>
        <begin position="1"/>
        <end position="62"/>
    </location>
</feature>
<organism evidence="2 3">
    <name type="scientific">Daphnia magna</name>
    <dbReference type="NCBI Taxonomy" id="35525"/>
    <lineage>
        <taxon>Eukaryota</taxon>
        <taxon>Metazoa</taxon>
        <taxon>Ecdysozoa</taxon>
        <taxon>Arthropoda</taxon>
        <taxon>Crustacea</taxon>
        <taxon>Branchiopoda</taxon>
        <taxon>Diplostraca</taxon>
        <taxon>Cladocera</taxon>
        <taxon>Anomopoda</taxon>
        <taxon>Daphniidae</taxon>
        <taxon>Daphnia</taxon>
    </lineage>
</organism>